<dbReference type="SUPFAM" id="SSF49777">
    <property type="entry name" value="PEBP-like"/>
    <property type="match status" value="1"/>
</dbReference>
<gene>
    <name evidence="2" type="ORF">GCM10010991_14830</name>
</gene>
<dbReference type="InterPro" id="IPR008914">
    <property type="entry name" value="PEBP"/>
</dbReference>
<dbReference type="NCBIfam" id="TIGR00481">
    <property type="entry name" value="YbhB/YbcL family Raf kinase inhibitor-like protein"/>
    <property type="match status" value="1"/>
</dbReference>
<dbReference type="Gene3D" id="3.90.280.10">
    <property type="entry name" value="PEBP-like"/>
    <property type="match status" value="1"/>
</dbReference>
<protein>
    <submittedName>
        <fullName evidence="2">Kinase inhibitor</fullName>
    </submittedName>
</protein>
<reference evidence="2 3" key="1">
    <citation type="journal article" date="2014" name="Int. J. Syst. Evol. Microbiol.">
        <title>Complete genome sequence of Corynebacterium casei LMG S-19264T (=DSM 44701T), isolated from a smear-ripened cheese.</title>
        <authorList>
            <consortium name="US DOE Joint Genome Institute (JGI-PGF)"/>
            <person name="Walter F."/>
            <person name="Albersmeier A."/>
            <person name="Kalinowski J."/>
            <person name="Ruckert C."/>
        </authorList>
    </citation>
    <scope>NUCLEOTIDE SEQUENCE [LARGE SCALE GENOMIC DNA]</scope>
    <source>
        <strain evidence="2 3">CGMCC 1.7029</strain>
    </source>
</reference>
<evidence type="ECO:0000256" key="1">
    <source>
        <dbReference type="SAM" id="SignalP"/>
    </source>
</evidence>
<accession>A0A917YJ71</accession>
<proteinExistence type="predicted"/>
<evidence type="ECO:0000313" key="2">
    <source>
        <dbReference type="EMBL" id="GGO30178.1"/>
    </source>
</evidence>
<feature type="signal peptide" evidence="1">
    <location>
        <begin position="1"/>
        <end position="25"/>
    </location>
</feature>
<evidence type="ECO:0000313" key="3">
    <source>
        <dbReference type="Proteomes" id="UP000598196"/>
    </source>
</evidence>
<dbReference type="EMBL" id="BMLP01000001">
    <property type="protein sequence ID" value="GGO30178.1"/>
    <property type="molecule type" value="Genomic_DNA"/>
</dbReference>
<dbReference type="Proteomes" id="UP000598196">
    <property type="component" value="Unassembled WGS sequence"/>
</dbReference>
<comment type="caution">
    <text evidence="2">The sequence shown here is derived from an EMBL/GenBank/DDBJ whole genome shotgun (WGS) entry which is preliminary data.</text>
</comment>
<dbReference type="InterPro" id="IPR005247">
    <property type="entry name" value="YbhB_YbcL/LppC-like"/>
</dbReference>
<keyword evidence="3" id="KW-1185">Reference proteome</keyword>
<keyword evidence="1" id="KW-0732">Signal</keyword>
<dbReference type="Pfam" id="PF01161">
    <property type="entry name" value="PBP"/>
    <property type="match status" value="1"/>
</dbReference>
<dbReference type="InterPro" id="IPR036610">
    <property type="entry name" value="PEBP-like_sf"/>
</dbReference>
<feature type="chain" id="PRO_5037756917" evidence="1">
    <location>
        <begin position="26"/>
        <end position="184"/>
    </location>
</feature>
<dbReference type="PANTHER" id="PTHR30289:SF1">
    <property type="entry name" value="PEBP (PHOSPHATIDYLETHANOLAMINE-BINDING PROTEIN) FAMILY PROTEIN"/>
    <property type="match status" value="1"/>
</dbReference>
<dbReference type="AlphaFoldDB" id="A0A917YJ71"/>
<name>A0A917YJ71_9RHOB</name>
<dbReference type="CDD" id="cd00865">
    <property type="entry name" value="PEBP_bact_arch"/>
    <property type="match status" value="1"/>
</dbReference>
<organism evidence="2 3">
    <name type="scientific">Gemmobacter aquaticus</name>
    <dbReference type="NCBI Taxonomy" id="490185"/>
    <lineage>
        <taxon>Bacteria</taxon>
        <taxon>Pseudomonadati</taxon>
        <taxon>Pseudomonadota</taxon>
        <taxon>Alphaproteobacteria</taxon>
        <taxon>Rhodobacterales</taxon>
        <taxon>Paracoccaceae</taxon>
        <taxon>Gemmobacter</taxon>
    </lineage>
</organism>
<sequence length="184" mass="19119">MMPKLSRALIHVFILACATAAPAHAEMSLSLPGISEDGFAPDQVLSGFGCEGANLSPELVWSDAPPETKSFIVSIHDPDAPTGSGFWHWSSFNIPATVTGLSEGAGSASGEMPVGAVMARNDFSHNQYDGACPPEGSTHKYLVTVFAMPTESIPLDETASAAIVGFFANTASIARASVVVTHGR</sequence>
<dbReference type="PANTHER" id="PTHR30289">
    <property type="entry name" value="UNCHARACTERIZED PROTEIN YBCL-RELATED"/>
    <property type="match status" value="1"/>
</dbReference>